<gene>
    <name evidence="2" type="ORF">NCTC11126_02493</name>
</gene>
<evidence type="ECO:0000256" key="1">
    <source>
        <dbReference type="SAM" id="MobiDB-lite"/>
    </source>
</evidence>
<evidence type="ECO:0000313" key="2">
    <source>
        <dbReference type="EMBL" id="SPW43116.1"/>
    </source>
</evidence>
<dbReference type="EMBL" id="UARS01000005">
    <property type="protein sequence ID" value="SPW43116.1"/>
    <property type="molecule type" value="Genomic_DNA"/>
</dbReference>
<dbReference type="AlphaFoldDB" id="A0A2X1L4L6"/>
<accession>A0A2X1L4L6</accession>
<feature type="compositionally biased region" description="Basic and acidic residues" evidence="1">
    <location>
        <begin position="134"/>
        <end position="145"/>
    </location>
</feature>
<feature type="region of interest" description="Disordered" evidence="1">
    <location>
        <begin position="113"/>
        <end position="159"/>
    </location>
</feature>
<organism evidence="2 3">
    <name type="scientific">Escherichia coli</name>
    <dbReference type="NCBI Taxonomy" id="562"/>
    <lineage>
        <taxon>Bacteria</taxon>
        <taxon>Pseudomonadati</taxon>
        <taxon>Pseudomonadota</taxon>
        <taxon>Gammaproteobacteria</taxon>
        <taxon>Enterobacterales</taxon>
        <taxon>Enterobacteriaceae</taxon>
        <taxon>Escherichia</taxon>
    </lineage>
</organism>
<protein>
    <submittedName>
        <fullName evidence="2">Uncharacterized protein</fullName>
    </submittedName>
</protein>
<name>A0A2X1L4L6_ECOLX</name>
<evidence type="ECO:0000313" key="3">
    <source>
        <dbReference type="Proteomes" id="UP000250561"/>
    </source>
</evidence>
<dbReference type="Proteomes" id="UP000250561">
    <property type="component" value="Unassembled WGS sequence"/>
</dbReference>
<feature type="compositionally biased region" description="Polar residues" evidence="1">
    <location>
        <begin position="113"/>
        <end position="133"/>
    </location>
</feature>
<proteinExistence type="predicted"/>
<sequence>MTPVLSAPEVPGTLSGIATTKNSKSKGNGAGGVGGNRLIFRYYRPVSAEGGLVFVGAAYSARFDHGLAEYLTVIDSGTILQGSGALLSGTTNAASRSAPPIPDNPSPVTYCNSTNTLTPETVTRISTSSNSVNRADDRSSGNNRKERQRHNTGNTLYYE</sequence>
<reference evidence="2 3" key="1">
    <citation type="submission" date="2018-06" db="EMBL/GenBank/DDBJ databases">
        <authorList>
            <consortium name="Pathogen Informatics"/>
            <person name="Doyle S."/>
        </authorList>
    </citation>
    <scope>NUCLEOTIDE SEQUENCE [LARGE SCALE GENOMIC DNA]</scope>
    <source>
        <strain evidence="2 3">NCTC11126</strain>
    </source>
</reference>
<feature type="region of interest" description="Disordered" evidence="1">
    <location>
        <begin position="1"/>
        <end position="30"/>
    </location>
</feature>